<proteinExistence type="predicted"/>
<dbReference type="HOGENOM" id="CLU_727862_0_0_1"/>
<dbReference type="OrthoDB" id="3648505at2759"/>
<dbReference type="KEGG" id="pfj:MYCFIDRAFT_174176"/>
<dbReference type="Proteomes" id="UP000016932">
    <property type="component" value="Unassembled WGS sequence"/>
</dbReference>
<name>M2ZUC8_PSEFD</name>
<feature type="region of interest" description="Disordered" evidence="1">
    <location>
        <begin position="1"/>
        <end position="22"/>
    </location>
</feature>
<sequence>MGGKIISKPRDTDQNHRASKLAVDSARHPGHFSISLLGVTLLLTGRGGQRKRRSLRRQGHEADRAAWLGCSARCCLFRSDAEFCPLSRSRECHDNEHAMFYATTFVLSLKRSDARFQGARVAMDKRQNDVSADTSALIALRDPYALFGATFRHRHFGSLKLADFSKFSGTDWRSKVAISKHDARLDKTGPDAFRMTMSDKTGAQELVDVVIWCADEQPTDNGFHEFGLAGKLPKNIFDCDLPGVWTHSTTSETLGVPVKFYGIRSSSFEESVCRQNGLTRWLSLRCDSPDPKILGQFYPGQDGGPLQVQHIEILHAFSVKNADLMLFQGVVRMVSQGQEGGQDGFGMVWEMQTDKIVQGTRDSWRGIEGAPEHIALSLPH</sequence>
<keyword evidence="3" id="KW-1185">Reference proteome</keyword>
<evidence type="ECO:0000313" key="3">
    <source>
        <dbReference type="Proteomes" id="UP000016932"/>
    </source>
</evidence>
<protein>
    <submittedName>
        <fullName evidence="2">Uncharacterized protein</fullName>
    </submittedName>
</protein>
<dbReference type="STRING" id="383855.M2ZUC8"/>
<dbReference type="EMBL" id="KB446558">
    <property type="protein sequence ID" value="EME82609.1"/>
    <property type="molecule type" value="Genomic_DNA"/>
</dbReference>
<dbReference type="AlphaFoldDB" id="M2ZUC8"/>
<dbReference type="GeneID" id="19333138"/>
<organism evidence="2 3">
    <name type="scientific">Pseudocercospora fijiensis (strain CIRAD86)</name>
    <name type="common">Black leaf streak disease fungus</name>
    <name type="synonym">Mycosphaerella fijiensis</name>
    <dbReference type="NCBI Taxonomy" id="383855"/>
    <lineage>
        <taxon>Eukaryota</taxon>
        <taxon>Fungi</taxon>
        <taxon>Dikarya</taxon>
        <taxon>Ascomycota</taxon>
        <taxon>Pezizomycotina</taxon>
        <taxon>Dothideomycetes</taxon>
        <taxon>Dothideomycetidae</taxon>
        <taxon>Mycosphaerellales</taxon>
        <taxon>Mycosphaerellaceae</taxon>
        <taxon>Pseudocercospora</taxon>
    </lineage>
</organism>
<evidence type="ECO:0000256" key="1">
    <source>
        <dbReference type="SAM" id="MobiDB-lite"/>
    </source>
</evidence>
<gene>
    <name evidence="2" type="ORF">MYCFIDRAFT_174176</name>
</gene>
<accession>M2ZUC8</accession>
<dbReference type="RefSeq" id="XP_007926091.1">
    <property type="nucleotide sequence ID" value="XM_007927900.1"/>
</dbReference>
<reference evidence="2 3" key="1">
    <citation type="journal article" date="2012" name="PLoS Pathog.">
        <title>Diverse lifestyles and strategies of plant pathogenesis encoded in the genomes of eighteen Dothideomycetes fungi.</title>
        <authorList>
            <person name="Ohm R.A."/>
            <person name="Feau N."/>
            <person name="Henrissat B."/>
            <person name="Schoch C.L."/>
            <person name="Horwitz B.A."/>
            <person name="Barry K.W."/>
            <person name="Condon B.J."/>
            <person name="Copeland A.C."/>
            <person name="Dhillon B."/>
            <person name="Glaser F."/>
            <person name="Hesse C.N."/>
            <person name="Kosti I."/>
            <person name="LaButti K."/>
            <person name="Lindquist E.A."/>
            <person name="Lucas S."/>
            <person name="Salamov A.A."/>
            <person name="Bradshaw R.E."/>
            <person name="Ciuffetti L."/>
            <person name="Hamelin R.C."/>
            <person name="Kema G.H.J."/>
            <person name="Lawrence C."/>
            <person name="Scott J.A."/>
            <person name="Spatafora J.W."/>
            <person name="Turgeon B.G."/>
            <person name="de Wit P.J.G.M."/>
            <person name="Zhong S."/>
            <person name="Goodwin S.B."/>
            <person name="Grigoriev I.V."/>
        </authorList>
    </citation>
    <scope>NUCLEOTIDE SEQUENCE [LARGE SCALE GENOMIC DNA]</scope>
    <source>
        <strain evidence="2 3">CIRAD86</strain>
    </source>
</reference>
<evidence type="ECO:0000313" key="2">
    <source>
        <dbReference type="EMBL" id="EME82609.1"/>
    </source>
</evidence>
<dbReference type="VEuPathDB" id="FungiDB:MYCFIDRAFT_174176"/>